<evidence type="ECO:0000313" key="2">
    <source>
        <dbReference type="EMBL" id="TDZ21240.1"/>
    </source>
</evidence>
<dbReference type="InterPro" id="IPR036465">
    <property type="entry name" value="vWFA_dom_sf"/>
</dbReference>
<name>A0A484FSS7_COLOR</name>
<keyword evidence="2" id="KW-0418">Kinase</keyword>
<dbReference type="GO" id="GO:0004674">
    <property type="term" value="F:protein serine/threonine kinase activity"/>
    <property type="evidence" value="ECO:0007669"/>
    <property type="project" value="TreeGrafter"/>
</dbReference>
<keyword evidence="2" id="KW-0808">Transferase</keyword>
<accession>A0A484FSS7</accession>
<gene>
    <name evidence="2" type="primary">melk-0</name>
    <name evidence="2" type="ORF">Cob_v005898</name>
</gene>
<dbReference type="SMART" id="SM00220">
    <property type="entry name" value="S_TKc"/>
    <property type="match status" value="1"/>
</dbReference>
<dbReference type="SUPFAM" id="SSF53300">
    <property type="entry name" value="vWA-like"/>
    <property type="match status" value="1"/>
</dbReference>
<dbReference type="AlphaFoldDB" id="A0A484FSS7"/>
<dbReference type="Gene3D" id="1.10.510.10">
    <property type="entry name" value="Transferase(Phosphotransferase) domain 1"/>
    <property type="match status" value="1"/>
</dbReference>
<evidence type="ECO:0000259" key="1">
    <source>
        <dbReference type="PROSITE" id="PS50011"/>
    </source>
</evidence>
<dbReference type="OrthoDB" id="5396681at2759"/>
<dbReference type="STRING" id="1213857.A0A484FSS7"/>
<dbReference type="PANTHER" id="PTHR24359">
    <property type="entry name" value="SERINE/THREONINE-PROTEIN KINASE SBK1"/>
    <property type="match status" value="1"/>
</dbReference>
<protein>
    <submittedName>
        <fullName evidence="2">Maternal embryonic leucine zipper kinase</fullName>
    </submittedName>
</protein>
<dbReference type="SUPFAM" id="SSF56112">
    <property type="entry name" value="Protein kinase-like (PK-like)"/>
    <property type="match status" value="1"/>
</dbReference>
<dbReference type="EMBL" id="AMCV02000015">
    <property type="protein sequence ID" value="TDZ21240.1"/>
    <property type="molecule type" value="Genomic_DNA"/>
</dbReference>
<reference evidence="3" key="1">
    <citation type="journal article" date="2013" name="New Phytol.">
        <title>Comparative genomic and transcriptomic analyses reveal the hemibiotrophic stage shift of Colletotrichum fungi.</title>
        <authorList>
            <person name="Gan P."/>
            <person name="Ikeda K."/>
            <person name="Irieda H."/>
            <person name="Narusaka M."/>
            <person name="O'Connell R.J."/>
            <person name="Narusaka Y."/>
            <person name="Takano Y."/>
            <person name="Kubo Y."/>
            <person name="Shirasu K."/>
        </authorList>
    </citation>
    <scope>NUCLEOTIDE SEQUENCE [LARGE SCALE GENOMIC DNA]</scope>
    <source>
        <strain evidence="3">104-T / ATCC 96160 / CBS 514.97 / LARS 414 / MAFF 240422</strain>
    </source>
</reference>
<proteinExistence type="predicted"/>
<dbReference type="Proteomes" id="UP000014480">
    <property type="component" value="Unassembled WGS sequence"/>
</dbReference>
<comment type="caution">
    <text evidence="2">The sequence shown here is derived from an EMBL/GenBank/DDBJ whole genome shotgun (WGS) entry which is preliminary data.</text>
</comment>
<reference evidence="3" key="2">
    <citation type="journal article" date="2019" name="Mol. Plant Microbe Interact.">
        <title>Genome sequence resources for four phytopathogenic fungi from the Colletotrichum orbiculare species complex.</title>
        <authorList>
            <person name="Gan P."/>
            <person name="Tsushima A."/>
            <person name="Narusaka M."/>
            <person name="Narusaka Y."/>
            <person name="Takano Y."/>
            <person name="Kubo Y."/>
            <person name="Shirasu K."/>
        </authorList>
    </citation>
    <scope>GENOME REANNOTATION</scope>
    <source>
        <strain evidence="3">104-T / ATCC 96160 / CBS 514.97 / LARS 414 / MAFF 240422</strain>
    </source>
</reference>
<dbReference type="InterPro" id="IPR000719">
    <property type="entry name" value="Prot_kinase_dom"/>
</dbReference>
<sequence length="683" mass="78306">MAEVAGKIVADFQYHIDSFVENNKCFGLNGHDEKWEFVPTVALTEFWTREKITTVLCSPKDMIKQSADTIFNHYLISFSVLVLNLNAESINLFIQEDLRDTQLPLPSVPEVYSDSASCGVFEEFIKRQWKFCPMSLDCGSSPKPSRRNLLPQRILPIVAKEKLNPEADEDGEQAVLFKVDLHPLCSQLGKPVVFKEYRQRTHETQRLFTNECDLYKQLREDSFGHIVTYYGSFECLGRSTIVLEFAPGGTLLSFFESRQPPRTDEQRKLFWGNLFGLFRGLQCIEDFTADHRHSRHTYRLKGTHQDIRPQNILVCGTSSDEDYSAPFKFVDMGTADIRKMRDGGYDRHAIDQRGNGMYSPPEACRDEGVATDIGDKSDTWALGAILSEALMWSIFGEAGRDRYVSRNRLQTPDSCPSLTRVGIYQEEAHYYPPYSQQHSPAPGNSISFPTITIDEVWDRCFEDTNRYFRGRKKLQPLTEFSTLQASLDKLRGSQGRDLVFLVDDSIPMEHYRDQMAKTCRVLSYLFKKGKVDPDGQYELFFASSCTRLAADRTTDLQAQIKDRTFQNPSCEMRRALDEVFTSIMSRERPVAIYVLTDGHWDLGRLDDCDVGGSIARLVSHMWNADQLGQFRLNYLDNRLKEQQELAYDVVDTRDYENDLKLILEGAISYESDQSQSLGAHQPY</sequence>
<dbReference type="GO" id="GO:0005524">
    <property type="term" value="F:ATP binding"/>
    <property type="evidence" value="ECO:0007669"/>
    <property type="project" value="InterPro"/>
</dbReference>
<organism evidence="2 3">
    <name type="scientific">Colletotrichum orbiculare (strain 104-T / ATCC 96160 / CBS 514.97 / LARS 414 / MAFF 240422)</name>
    <name type="common">Cucumber anthracnose fungus</name>
    <name type="synonym">Colletotrichum lagenarium</name>
    <dbReference type="NCBI Taxonomy" id="1213857"/>
    <lineage>
        <taxon>Eukaryota</taxon>
        <taxon>Fungi</taxon>
        <taxon>Dikarya</taxon>
        <taxon>Ascomycota</taxon>
        <taxon>Pezizomycotina</taxon>
        <taxon>Sordariomycetes</taxon>
        <taxon>Hypocreomycetidae</taxon>
        <taxon>Glomerellales</taxon>
        <taxon>Glomerellaceae</taxon>
        <taxon>Colletotrichum</taxon>
        <taxon>Colletotrichum orbiculare species complex</taxon>
    </lineage>
</organism>
<keyword evidence="3" id="KW-1185">Reference proteome</keyword>
<dbReference type="PROSITE" id="PS50011">
    <property type="entry name" value="PROTEIN_KINASE_DOM"/>
    <property type="match status" value="1"/>
</dbReference>
<dbReference type="Pfam" id="PF00069">
    <property type="entry name" value="Pkinase"/>
    <property type="match status" value="1"/>
</dbReference>
<feature type="domain" description="Protein kinase" evidence="1">
    <location>
        <begin position="162"/>
        <end position="483"/>
    </location>
</feature>
<dbReference type="InterPro" id="IPR011009">
    <property type="entry name" value="Kinase-like_dom_sf"/>
</dbReference>
<evidence type="ECO:0000313" key="3">
    <source>
        <dbReference type="Proteomes" id="UP000014480"/>
    </source>
</evidence>
<dbReference type="PANTHER" id="PTHR24359:SF1">
    <property type="entry name" value="INHIBITOR OF NUCLEAR FACTOR KAPPA-B KINASE EPSILON SUBUNIT HOMOLOG 1-RELATED"/>
    <property type="match status" value="1"/>
</dbReference>